<reference evidence="1 2" key="1">
    <citation type="journal article" date="2015" name="Genom Data">
        <title>Draft genome sequence of a multidrug-resistant Chryseobacterium indologenes isolate from Malaysia.</title>
        <authorList>
            <person name="Yu C.Y."/>
            <person name="Ang G.Y."/>
            <person name="Cheng H.J."/>
            <person name="Cheong Y.M."/>
            <person name="Yin W.F."/>
            <person name="Chan K.G."/>
        </authorList>
    </citation>
    <scope>NUCLEOTIDE SEQUENCE [LARGE SCALE GENOMIC DNA]</scope>
    <source>
        <strain evidence="1 2">CI_885</strain>
    </source>
</reference>
<gene>
    <name evidence="1" type="ORF">AOB46_16970</name>
</gene>
<dbReference type="AlphaFoldDB" id="A0A0N0ZTF2"/>
<dbReference type="RefSeq" id="WP_062701531.1">
    <property type="nucleotide sequence ID" value="NZ_LJOD01000012.1"/>
</dbReference>
<evidence type="ECO:0000313" key="2">
    <source>
        <dbReference type="Proteomes" id="UP000037953"/>
    </source>
</evidence>
<dbReference type="Proteomes" id="UP000037953">
    <property type="component" value="Unassembled WGS sequence"/>
</dbReference>
<proteinExistence type="predicted"/>
<dbReference type="EMBL" id="LJOD01000012">
    <property type="protein sequence ID" value="KPE50130.1"/>
    <property type="molecule type" value="Genomic_DNA"/>
</dbReference>
<name>A0A0N0ZTF2_CHRID</name>
<organism evidence="1 2">
    <name type="scientific">Chryseobacterium indologenes</name>
    <name type="common">Flavobacterium indologenes</name>
    <dbReference type="NCBI Taxonomy" id="253"/>
    <lineage>
        <taxon>Bacteria</taxon>
        <taxon>Pseudomonadati</taxon>
        <taxon>Bacteroidota</taxon>
        <taxon>Flavobacteriia</taxon>
        <taxon>Flavobacteriales</taxon>
        <taxon>Weeksellaceae</taxon>
        <taxon>Chryseobacterium group</taxon>
        <taxon>Chryseobacterium</taxon>
    </lineage>
</organism>
<sequence length="143" mass="16832">MTKEEQLRLYSAYFPYKLQFIHIDIDREDDKDVITTLTGVFEDCLTFNNAADYYYNDEEIIVKPILYDLSYLTKEELISAGFTDHIDWLTNEIEGWIEKYGFEKCMNKIPHGHFQYLVSKHFNAFGIPEGEYINKATLCSISD</sequence>
<protein>
    <submittedName>
        <fullName evidence="1">Uncharacterized protein</fullName>
    </submittedName>
</protein>
<dbReference type="PATRIC" id="fig|253.9.peg.1332"/>
<accession>A0A0N0ZTF2</accession>
<evidence type="ECO:0000313" key="1">
    <source>
        <dbReference type="EMBL" id="KPE50130.1"/>
    </source>
</evidence>
<comment type="caution">
    <text evidence="1">The sequence shown here is derived from an EMBL/GenBank/DDBJ whole genome shotgun (WGS) entry which is preliminary data.</text>
</comment>
<dbReference type="OrthoDB" id="1262555at2"/>
<reference evidence="2" key="2">
    <citation type="submission" date="2015-09" db="EMBL/GenBank/DDBJ databases">
        <title>Draft genome sequence of a multidrug-resistant Chryseobacterium indologenes isolate from Malaysia.</title>
        <authorList>
            <person name="Yu C.Y."/>
            <person name="Ang G.Y."/>
            <person name="Chan K.-G."/>
        </authorList>
    </citation>
    <scope>NUCLEOTIDE SEQUENCE [LARGE SCALE GENOMIC DNA]</scope>
    <source>
        <strain evidence="2">CI_885</strain>
    </source>
</reference>